<dbReference type="GO" id="GO:0004478">
    <property type="term" value="F:methionine adenosyltransferase activity"/>
    <property type="evidence" value="ECO:0007669"/>
    <property type="project" value="UniProtKB-UniRule"/>
</dbReference>
<dbReference type="Pfam" id="PF02773">
    <property type="entry name" value="S-AdoMet_synt_C"/>
    <property type="match status" value="1"/>
</dbReference>
<comment type="cofactor">
    <cofactor evidence="1">
        <name>Mg(2+)</name>
        <dbReference type="ChEBI" id="CHEBI:18420"/>
    </cofactor>
</comment>
<comment type="similarity">
    <text evidence="4 14">Belongs to the AdoMet synthase family.</text>
</comment>
<dbReference type="GO" id="GO:0006556">
    <property type="term" value="P:S-adenosylmethionine biosynthetic process"/>
    <property type="evidence" value="ECO:0007669"/>
    <property type="project" value="UniProtKB-UniRule"/>
</dbReference>
<keyword evidence="9" id="KW-0547">Nucleotide-binding</keyword>
<keyword evidence="12" id="KW-0630">Potassium</keyword>
<keyword evidence="8" id="KW-0479">Metal-binding</keyword>
<dbReference type="Proteomes" id="UP000077623">
    <property type="component" value="Unassembled WGS sequence"/>
</dbReference>
<evidence type="ECO:0000256" key="8">
    <source>
        <dbReference type="ARBA" id="ARBA00022723"/>
    </source>
</evidence>
<evidence type="ECO:0000256" key="9">
    <source>
        <dbReference type="ARBA" id="ARBA00022741"/>
    </source>
</evidence>
<dbReference type="GO" id="GO:0006730">
    <property type="term" value="P:one-carbon metabolic process"/>
    <property type="evidence" value="ECO:0007669"/>
    <property type="project" value="UniProtKB-KW"/>
</dbReference>
<feature type="domain" description="S-adenosylmethionine synthetase central" evidence="16">
    <location>
        <begin position="103"/>
        <end position="219"/>
    </location>
</feature>
<dbReference type="InterPro" id="IPR022636">
    <property type="entry name" value="S-AdoMet_synthetase_sfam"/>
</dbReference>
<keyword evidence="6" id="KW-0554">One-carbon metabolism</keyword>
<protein>
    <recommendedName>
        <fullName evidence="5 13">Methionine adenosyltransferase</fullName>
        <ecNumber evidence="5 13">2.5.1.6</ecNumber>
    </recommendedName>
</protein>
<evidence type="ECO:0000313" key="18">
    <source>
        <dbReference type="EMBL" id="OAL10233.1"/>
    </source>
</evidence>
<gene>
    <name evidence="18" type="ORF">A6V39_02200</name>
</gene>
<evidence type="ECO:0000259" key="15">
    <source>
        <dbReference type="Pfam" id="PF00438"/>
    </source>
</evidence>
<evidence type="ECO:0000259" key="16">
    <source>
        <dbReference type="Pfam" id="PF02772"/>
    </source>
</evidence>
<evidence type="ECO:0000256" key="6">
    <source>
        <dbReference type="ARBA" id="ARBA00022563"/>
    </source>
</evidence>
<dbReference type="PROSITE" id="PS00376">
    <property type="entry name" value="ADOMET_SYNTHASE_1"/>
    <property type="match status" value="1"/>
</dbReference>
<evidence type="ECO:0000256" key="10">
    <source>
        <dbReference type="ARBA" id="ARBA00022840"/>
    </source>
</evidence>
<dbReference type="Pfam" id="PF02772">
    <property type="entry name" value="S-AdoMet_synt_M"/>
    <property type="match status" value="1"/>
</dbReference>
<dbReference type="InterPro" id="IPR022628">
    <property type="entry name" value="S-AdoMet_synt_N"/>
</dbReference>
<dbReference type="Pfam" id="PF00438">
    <property type="entry name" value="S-AdoMet_synt_N"/>
    <property type="match status" value="1"/>
</dbReference>
<keyword evidence="11" id="KW-0460">Magnesium</keyword>
<comment type="pathway">
    <text evidence="3">Amino-acid biosynthesis; S-adenosyl-L-methionine biosynthesis; S-adenosyl-L-methionine from L-methionine: step 1/1.</text>
</comment>
<dbReference type="PIRSF" id="PIRSF000497">
    <property type="entry name" value="MAT"/>
    <property type="match status" value="1"/>
</dbReference>
<dbReference type="InterPro" id="IPR022629">
    <property type="entry name" value="S-AdoMet_synt_central"/>
</dbReference>
<evidence type="ECO:0000256" key="1">
    <source>
        <dbReference type="ARBA" id="ARBA00001946"/>
    </source>
</evidence>
<comment type="cofactor">
    <cofactor evidence="2">
        <name>K(+)</name>
        <dbReference type="ChEBI" id="CHEBI:29103"/>
    </cofactor>
</comment>
<evidence type="ECO:0000256" key="2">
    <source>
        <dbReference type="ARBA" id="ARBA00001958"/>
    </source>
</evidence>
<dbReference type="UniPathway" id="UPA00315">
    <property type="reaction ID" value="UER00080"/>
</dbReference>
<dbReference type="EC" id="2.5.1.6" evidence="5 13"/>
<feature type="domain" description="S-adenosylmethionine synthetase N-terminal" evidence="15">
    <location>
        <begin position="2"/>
        <end position="85"/>
    </location>
</feature>
<evidence type="ECO:0000256" key="5">
    <source>
        <dbReference type="ARBA" id="ARBA00012828"/>
    </source>
</evidence>
<dbReference type="GO" id="GO:0046872">
    <property type="term" value="F:metal ion binding"/>
    <property type="evidence" value="ECO:0007669"/>
    <property type="project" value="UniProtKB-KW"/>
</dbReference>
<keyword evidence="7" id="KW-0808">Transferase</keyword>
<reference evidence="19" key="1">
    <citation type="submission" date="2016-04" db="EMBL/GenBank/DDBJ databases">
        <authorList>
            <person name="Quiroz-Castaneda R.E."/>
            <person name="Martinez-Ocampo F."/>
        </authorList>
    </citation>
    <scope>NUCLEOTIDE SEQUENCE [LARGE SCALE GENOMIC DNA]</scope>
    <source>
        <strain evidence="19">INIFAP01</strain>
    </source>
</reference>
<dbReference type="InterPro" id="IPR022630">
    <property type="entry name" value="S-AdoMet_synt_C"/>
</dbReference>
<evidence type="ECO:0000256" key="12">
    <source>
        <dbReference type="ARBA" id="ARBA00022958"/>
    </source>
</evidence>
<evidence type="ECO:0000256" key="14">
    <source>
        <dbReference type="RuleBase" id="RU004462"/>
    </source>
</evidence>
<evidence type="ECO:0000256" key="3">
    <source>
        <dbReference type="ARBA" id="ARBA00005224"/>
    </source>
</evidence>
<dbReference type="Gene3D" id="3.30.300.10">
    <property type="match status" value="3"/>
</dbReference>
<dbReference type="CDD" id="cd18079">
    <property type="entry name" value="S-AdoMet_synt"/>
    <property type="match status" value="1"/>
</dbReference>
<dbReference type="EMBL" id="LWUJ01000011">
    <property type="protein sequence ID" value="OAL10233.1"/>
    <property type="molecule type" value="Genomic_DNA"/>
</dbReference>
<evidence type="ECO:0000313" key="19">
    <source>
        <dbReference type="Proteomes" id="UP000077623"/>
    </source>
</evidence>
<evidence type="ECO:0000256" key="7">
    <source>
        <dbReference type="ARBA" id="ARBA00022679"/>
    </source>
</evidence>
<keyword evidence="10" id="KW-0067">ATP-binding</keyword>
<dbReference type="NCBIfam" id="TIGR01034">
    <property type="entry name" value="metK"/>
    <property type="match status" value="1"/>
</dbReference>
<feature type="domain" description="S-adenosylmethionine synthetase C-terminal" evidence="17">
    <location>
        <begin position="221"/>
        <end position="358"/>
    </location>
</feature>
<dbReference type="RefSeq" id="WP_187150082.1">
    <property type="nucleotide sequence ID" value="NZ_LWUJ01000011.1"/>
</dbReference>
<proteinExistence type="inferred from homology"/>
<evidence type="ECO:0000259" key="17">
    <source>
        <dbReference type="Pfam" id="PF02773"/>
    </source>
</evidence>
<name>A0A1A9QCQ4_9MOLU</name>
<sequence>MLQTSESVGIGHPDKIADQIADSILDAAISIDKNSQVACEVLTSHNLIVVAGEVHTTANLDYESIIKELLTKLKYNLNDFKFILNISKQSLDIRNSVFSNKITGAGDQGIVYGYATNETPSYLPLSHVISSDLVKVATKLIDTNVIPWAKYDMKSLVSLRKKDTKYYLENLVFSIQHQEDIKYETLKEEILNKIIEPVLKKHGIDFITEKIYINSSGRFVLGGLEADSGLTNRKLMVDSYGSEAKHGGGGYSGKDLTKIDRLGAYYARWICKNLVASGICKFIELELVYYLGAKEAVSYSINVNDDCKYTKEEILEIIKNIFPKYISELIDRFNNGKFKYRDLACFGHFGNELYPWEKIDKKEEIEAWLKKR</sequence>
<keyword evidence="19" id="KW-1185">Reference proteome</keyword>
<dbReference type="InterPro" id="IPR022631">
    <property type="entry name" value="ADOMET_SYNTHASE_CS"/>
</dbReference>
<dbReference type="AlphaFoldDB" id="A0A1A9QCQ4"/>
<dbReference type="InterPro" id="IPR002133">
    <property type="entry name" value="S-AdoMet_synthetase"/>
</dbReference>
<accession>A0A1A9QCQ4</accession>
<evidence type="ECO:0000256" key="4">
    <source>
        <dbReference type="ARBA" id="ARBA00009685"/>
    </source>
</evidence>
<dbReference type="STRING" id="432608.A6V39_02200"/>
<dbReference type="GO" id="GO:0005524">
    <property type="term" value="F:ATP binding"/>
    <property type="evidence" value="ECO:0007669"/>
    <property type="project" value="UniProtKB-KW"/>
</dbReference>
<evidence type="ECO:0000256" key="11">
    <source>
        <dbReference type="ARBA" id="ARBA00022842"/>
    </source>
</evidence>
<dbReference type="SUPFAM" id="SSF55973">
    <property type="entry name" value="S-adenosylmethionine synthetase"/>
    <property type="match status" value="3"/>
</dbReference>
<evidence type="ECO:0000256" key="13">
    <source>
        <dbReference type="NCBIfam" id="TIGR01034"/>
    </source>
</evidence>
<dbReference type="PANTHER" id="PTHR11964">
    <property type="entry name" value="S-ADENOSYLMETHIONINE SYNTHETASE"/>
    <property type="match status" value="1"/>
</dbReference>
<organism evidence="18 19">
    <name type="scientific">Candidatus Mycoplasma haematobovis</name>
    <dbReference type="NCBI Taxonomy" id="432608"/>
    <lineage>
        <taxon>Bacteria</taxon>
        <taxon>Bacillati</taxon>
        <taxon>Mycoplasmatota</taxon>
        <taxon>Mollicutes</taxon>
        <taxon>Mycoplasmataceae</taxon>
        <taxon>Mycoplasma</taxon>
    </lineage>
</organism>
<comment type="caution">
    <text evidence="18">The sequence shown here is derived from an EMBL/GenBank/DDBJ whole genome shotgun (WGS) entry which is preliminary data.</text>
</comment>